<dbReference type="PANTHER" id="PTHR46955:SF3">
    <property type="entry name" value="G_PROTEIN_RECEP_F1_2 DOMAIN-CONTAINING PROTEIN"/>
    <property type="match status" value="1"/>
</dbReference>
<accession>A0A0R3PT41</accession>
<feature type="transmembrane region" description="Helical" evidence="1">
    <location>
        <begin position="137"/>
        <end position="155"/>
    </location>
</feature>
<reference evidence="4" key="1">
    <citation type="submission" date="2017-02" db="UniProtKB">
        <authorList>
            <consortium name="WormBaseParasite"/>
        </authorList>
    </citation>
    <scope>IDENTIFICATION</scope>
</reference>
<evidence type="ECO:0000313" key="2">
    <source>
        <dbReference type="EMBL" id="VDM60481.1"/>
    </source>
</evidence>
<dbReference type="Gene3D" id="1.20.1070.10">
    <property type="entry name" value="Rhodopsin 7-helix transmembrane proteins"/>
    <property type="match status" value="1"/>
</dbReference>
<dbReference type="WBParaSite" id="ACOC_0000889501-mRNA-1">
    <property type="protein sequence ID" value="ACOC_0000889501-mRNA-1"/>
    <property type="gene ID" value="ACOC_0000889501"/>
</dbReference>
<protein>
    <submittedName>
        <fullName evidence="4">Sulfate_transp domain-containing protein</fullName>
    </submittedName>
</protein>
<sequence>MKAGCTITVAIAFDRVRALYFPLHYYQQRKAYGAIHLHYPLINIGHLKEKHFECPRSLRHSLFFLDDDISPFGDVTESKLSRNVVIEPGAKGWSVGALVFSLVLTFIDWIVLQLTVTIEPVPGCGSFGCFTNEVFRAYWGLSNMVVNLIACLLTLANRVAIYILLVSATIGVIPGCLNGVTTIVNLSLKPHFDLKLLNPVEVNVSDALLQVLTEVSFFVGASATLSGLSHAFIFGIAHRDIKYTILNKIFKHGAIPPSAEIEMTSHIAVSSYQRQVHIQ</sequence>
<gene>
    <name evidence="2" type="ORF">ACOC_LOCUS8896</name>
</gene>
<feature type="transmembrane region" description="Helical" evidence="1">
    <location>
        <begin position="215"/>
        <end position="237"/>
    </location>
</feature>
<evidence type="ECO:0000256" key="1">
    <source>
        <dbReference type="SAM" id="Phobius"/>
    </source>
</evidence>
<name>A0A0R3PT41_ANGCS</name>
<keyword evidence="1" id="KW-1133">Transmembrane helix</keyword>
<keyword evidence="1" id="KW-0472">Membrane</keyword>
<proteinExistence type="predicted"/>
<evidence type="ECO:0000313" key="3">
    <source>
        <dbReference type="Proteomes" id="UP000267027"/>
    </source>
</evidence>
<keyword evidence="3" id="KW-1185">Reference proteome</keyword>
<keyword evidence="1" id="KW-0812">Transmembrane</keyword>
<organism evidence="4">
    <name type="scientific">Angiostrongylus costaricensis</name>
    <name type="common">Nematode worm</name>
    <dbReference type="NCBI Taxonomy" id="334426"/>
    <lineage>
        <taxon>Eukaryota</taxon>
        <taxon>Metazoa</taxon>
        <taxon>Ecdysozoa</taxon>
        <taxon>Nematoda</taxon>
        <taxon>Chromadorea</taxon>
        <taxon>Rhabditida</taxon>
        <taxon>Rhabditina</taxon>
        <taxon>Rhabditomorpha</taxon>
        <taxon>Strongyloidea</taxon>
        <taxon>Metastrongylidae</taxon>
        <taxon>Angiostrongylus</taxon>
    </lineage>
</organism>
<dbReference type="InterPro" id="IPR052322">
    <property type="entry name" value="Mito_rRNA_Mtase_NSUN4"/>
</dbReference>
<feature type="transmembrane region" description="Helical" evidence="1">
    <location>
        <begin position="162"/>
        <end position="188"/>
    </location>
</feature>
<dbReference type="PANTHER" id="PTHR46955">
    <property type="entry name" value="PROTEIN CBG01349-RELATED"/>
    <property type="match status" value="1"/>
</dbReference>
<dbReference type="AlphaFoldDB" id="A0A0R3PT41"/>
<dbReference type="OrthoDB" id="5838358at2759"/>
<evidence type="ECO:0000313" key="4">
    <source>
        <dbReference type="WBParaSite" id="ACOC_0000889501-mRNA-1"/>
    </source>
</evidence>
<reference evidence="2 3" key="2">
    <citation type="submission" date="2018-11" db="EMBL/GenBank/DDBJ databases">
        <authorList>
            <consortium name="Pathogen Informatics"/>
        </authorList>
    </citation>
    <scope>NUCLEOTIDE SEQUENCE [LARGE SCALE GENOMIC DNA]</scope>
    <source>
        <strain evidence="2 3">Costa Rica</strain>
    </source>
</reference>
<dbReference type="EMBL" id="UYYA01004219">
    <property type="protein sequence ID" value="VDM60481.1"/>
    <property type="molecule type" value="Genomic_DNA"/>
</dbReference>
<dbReference type="OMA" id="MITNTIC"/>
<dbReference type="Proteomes" id="UP000267027">
    <property type="component" value="Unassembled WGS sequence"/>
</dbReference>